<evidence type="ECO:0000256" key="6">
    <source>
        <dbReference type="ARBA" id="ARBA00022737"/>
    </source>
</evidence>
<keyword evidence="7 15" id="KW-0227">DNA damage</keyword>
<evidence type="ECO:0000256" key="1">
    <source>
        <dbReference type="ARBA" id="ARBA00004123"/>
    </source>
</evidence>
<dbReference type="GO" id="GO:0070531">
    <property type="term" value="C:BRCA1-A complex"/>
    <property type="evidence" value="ECO:0007669"/>
    <property type="project" value="UniProtKB-UniRule"/>
</dbReference>
<gene>
    <name evidence="16" type="ORF">g.12558</name>
</gene>
<keyword evidence="13 15" id="KW-0131">Cell cycle</keyword>
<keyword evidence="3 15" id="KW-0963">Cytoplasm</keyword>
<comment type="function">
    <text evidence="15">May play a role in homeostasis or cellular differentiation in cells of neural, epithelial and germline origins. May also act as a death receptor-associated anti-apoptotic protein, which inhibits the mitochondrial apoptotic pathway.</text>
</comment>
<reference evidence="16" key="1">
    <citation type="submission" date="2015-12" db="EMBL/GenBank/DDBJ databases">
        <title>De novo transcriptome assembly of four potential Pierce s Disease insect vectors from Arizona vineyards.</title>
        <authorList>
            <person name="Tassone E.E."/>
        </authorList>
    </citation>
    <scope>NUCLEOTIDE SEQUENCE</scope>
</reference>
<evidence type="ECO:0000256" key="4">
    <source>
        <dbReference type="ARBA" id="ARBA00022618"/>
    </source>
</evidence>
<dbReference type="PANTHER" id="PTHR15189:SF7">
    <property type="entry name" value="BRISC AND BRCA1-A COMPLEX MEMBER 2"/>
    <property type="match status" value="1"/>
</dbReference>
<organism evidence="16">
    <name type="scientific">Clastoptera arizonana</name>
    <name type="common">Arizona spittle bug</name>
    <dbReference type="NCBI Taxonomy" id="38151"/>
    <lineage>
        <taxon>Eukaryota</taxon>
        <taxon>Metazoa</taxon>
        <taxon>Ecdysozoa</taxon>
        <taxon>Arthropoda</taxon>
        <taxon>Hexapoda</taxon>
        <taxon>Insecta</taxon>
        <taxon>Pterygota</taxon>
        <taxon>Neoptera</taxon>
        <taxon>Paraneoptera</taxon>
        <taxon>Hemiptera</taxon>
        <taxon>Auchenorrhyncha</taxon>
        <taxon>Cercopoidea</taxon>
        <taxon>Clastopteridae</taxon>
        <taxon>Clastoptera</taxon>
    </lineage>
</organism>
<dbReference type="GO" id="GO:0010212">
    <property type="term" value="P:response to ionizing radiation"/>
    <property type="evidence" value="ECO:0007669"/>
    <property type="project" value="UniProtKB-UniRule"/>
</dbReference>
<name>A0A1B6CGK9_9HEMI</name>
<dbReference type="GO" id="GO:0007095">
    <property type="term" value="P:mitotic G2 DNA damage checkpoint signaling"/>
    <property type="evidence" value="ECO:0007669"/>
    <property type="project" value="UniProtKB-UniRule"/>
</dbReference>
<evidence type="ECO:0000256" key="12">
    <source>
        <dbReference type="ARBA" id="ARBA00023242"/>
    </source>
</evidence>
<keyword evidence="11 15" id="KW-0234">DNA repair</keyword>
<comment type="similarity">
    <text evidence="14 15">Belongs to the BABAM2 family.</text>
</comment>
<keyword evidence="10 15" id="KW-0156">Chromatin regulator</keyword>
<protein>
    <recommendedName>
        <fullName evidence="2 15">BRISC and BRCA1-A complex member 2</fullName>
    </recommendedName>
</protein>
<keyword evidence="8 15" id="KW-0498">Mitosis</keyword>
<evidence type="ECO:0000256" key="2">
    <source>
        <dbReference type="ARBA" id="ARBA00019438"/>
    </source>
</evidence>
<comment type="subunit">
    <text evidence="15">Component of the ARISC complex. Component of the BRCA1-A complex. Component of the BRISC complex. Binds polyubiquitin.</text>
</comment>
<dbReference type="GO" id="GO:0006325">
    <property type="term" value="P:chromatin organization"/>
    <property type="evidence" value="ECO:0007669"/>
    <property type="project" value="UniProtKB-UniRule"/>
</dbReference>
<keyword evidence="5 15" id="KW-0053">Apoptosis</keyword>
<keyword evidence="4 15" id="KW-0132">Cell division</keyword>
<evidence type="ECO:0000256" key="7">
    <source>
        <dbReference type="ARBA" id="ARBA00022763"/>
    </source>
</evidence>
<dbReference type="GO" id="GO:0005737">
    <property type="term" value="C:cytoplasm"/>
    <property type="evidence" value="ECO:0007669"/>
    <property type="project" value="UniProtKB-SubCell"/>
</dbReference>
<evidence type="ECO:0000256" key="13">
    <source>
        <dbReference type="ARBA" id="ARBA00023306"/>
    </source>
</evidence>
<keyword evidence="6" id="KW-0677">Repeat</keyword>
<keyword evidence="9 15" id="KW-0833">Ubl conjugation pathway</keyword>
<dbReference type="EMBL" id="GEDC01024737">
    <property type="protein sequence ID" value="JAS12561.1"/>
    <property type="molecule type" value="Transcribed_RNA"/>
</dbReference>
<evidence type="ECO:0000256" key="10">
    <source>
        <dbReference type="ARBA" id="ARBA00022853"/>
    </source>
</evidence>
<evidence type="ECO:0000256" key="15">
    <source>
        <dbReference type="RuleBase" id="RU368019"/>
    </source>
</evidence>
<evidence type="ECO:0000256" key="5">
    <source>
        <dbReference type="ARBA" id="ARBA00022703"/>
    </source>
</evidence>
<comment type="domain">
    <text evidence="15">Contains 2 ubiquitin-conjugating enzyme family-like (UEV-like) regions. These regions lack the critical Cys residues required for ubiquitination but retain the ability to bind ubiquitin.</text>
</comment>
<evidence type="ECO:0000256" key="9">
    <source>
        <dbReference type="ARBA" id="ARBA00022786"/>
    </source>
</evidence>
<dbReference type="Pfam" id="PF06113">
    <property type="entry name" value="BRE"/>
    <property type="match status" value="1"/>
</dbReference>
<evidence type="ECO:0000313" key="16">
    <source>
        <dbReference type="EMBL" id="JAS12561.1"/>
    </source>
</evidence>
<dbReference type="GO" id="GO:0006302">
    <property type="term" value="P:double-strand break repair"/>
    <property type="evidence" value="ECO:0007669"/>
    <property type="project" value="UniProtKB-UniRule"/>
</dbReference>
<comment type="subcellular location">
    <subcellularLocation>
        <location evidence="15">Cytoplasm</location>
    </subcellularLocation>
    <subcellularLocation>
        <location evidence="1 15">Nucleus</location>
    </subcellularLocation>
    <text evidence="15">Localizes at sites of DNA damage at double-strand breaks (DSBs).</text>
</comment>
<evidence type="ECO:0000256" key="3">
    <source>
        <dbReference type="ARBA" id="ARBA00022490"/>
    </source>
</evidence>
<dbReference type="GO" id="GO:0051301">
    <property type="term" value="P:cell division"/>
    <property type="evidence" value="ECO:0007669"/>
    <property type="project" value="UniProtKB-UniRule"/>
</dbReference>
<dbReference type="GO" id="GO:0006915">
    <property type="term" value="P:apoptotic process"/>
    <property type="evidence" value="ECO:0007669"/>
    <property type="project" value="UniProtKB-UniRule"/>
</dbReference>
<evidence type="ECO:0000256" key="8">
    <source>
        <dbReference type="ARBA" id="ARBA00022776"/>
    </source>
</evidence>
<accession>A0A1B6CGK9</accession>
<keyword evidence="12 15" id="KW-0539">Nucleus</keyword>
<sequence length="379" mass="44464">MNSIHPMLQPIIFEVLKEKIGVTDESIELCEIKTGKASWQHRDNVMIGDRFEFKIPFAGQHLLWEVVFNCTNTQYAPDFDLNDDLFVNSISINIMEDNVPSLLNWNSDNNKALLKVILELRALYLKFQVKLLKKINNNFFNEYDSLLKVSKLNENDIEFLAFEKKIYFLVNLNMDLSQFDLPKDKECYKISFSAMFSPRMTNPKIIKSLHFEELIPTNIQAPSLIKEGESFGDYILNLIAQLEEEILAQFLSNEKKRKFFLFELINKFGKSAVLNYDIIEHTHANFLLNKNGFFYILRAEIPKSFPLKHPTYRYQSVYSCKGGGPFYHHINKVPYNNSWTVNIMIARLFNYLEDSTDFVYFQENSLKMFELSENTEGYK</sequence>
<proteinExistence type="inferred from homology"/>
<dbReference type="GO" id="GO:0070552">
    <property type="term" value="C:BRISC complex"/>
    <property type="evidence" value="ECO:0007669"/>
    <property type="project" value="UniProtKB-UniRule"/>
</dbReference>
<dbReference type="GO" id="GO:0045739">
    <property type="term" value="P:positive regulation of DNA repair"/>
    <property type="evidence" value="ECO:0007669"/>
    <property type="project" value="UniProtKB-UniRule"/>
</dbReference>
<dbReference type="AlphaFoldDB" id="A0A1B6CGK9"/>
<dbReference type="InterPro" id="IPR010358">
    <property type="entry name" value="BRE"/>
</dbReference>
<evidence type="ECO:0000256" key="14">
    <source>
        <dbReference type="ARBA" id="ARBA00025766"/>
    </source>
</evidence>
<evidence type="ECO:0000256" key="11">
    <source>
        <dbReference type="ARBA" id="ARBA00023204"/>
    </source>
</evidence>
<dbReference type="GO" id="GO:0031593">
    <property type="term" value="F:polyubiquitin modification-dependent protein binding"/>
    <property type="evidence" value="ECO:0007669"/>
    <property type="project" value="UniProtKB-UniRule"/>
</dbReference>
<dbReference type="PANTHER" id="PTHR15189">
    <property type="entry name" value="BRISC AND BRCA1-A COMPLEX MEMBER 2"/>
    <property type="match status" value="1"/>
</dbReference>